<feature type="compositionally biased region" description="Gly residues" evidence="1">
    <location>
        <begin position="27"/>
        <end position="36"/>
    </location>
</feature>
<evidence type="ECO:0000256" key="1">
    <source>
        <dbReference type="SAM" id="MobiDB-lite"/>
    </source>
</evidence>
<dbReference type="GeneID" id="39588492"/>
<dbReference type="RefSeq" id="XP_028472155.1">
    <property type="nucleotide sequence ID" value="XM_028619582.1"/>
</dbReference>
<dbReference type="PANTHER" id="PTHR40462:SF1">
    <property type="entry name" value="EXPRESSED PROTEIN"/>
    <property type="match status" value="1"/>
</dbReference>
<dbReference type="EMBL" id="RSCE01000019">
    <property type="protein sequence ID" value="RSH77008.1"/>
    <property type="molecule type" value="Genomic_DNA"/>
</dbReference>
<feature type="region of interest" description="Disordered" evidence="1">
    <location>
        <begin position="1"/>
        <end position="66"/>
    </location>
</feature>
<accession>A0A427XDV3</accession>
<reference evidence="2 3" key="1">
    <citation type="submission" date="2018-11" db="EMBL/GenBank/DDBJ databases">
        <title>Genome sequence of Apiotrichum porosum DSM 27194.</title>
        <authorList>
            <person name="Aliyu H."/>
            <person name="Gorte O."/>
            <person name="Ochsenreither K."/>
        </authorList>
    </citation>
    <scope>NUCLEOTIDE SEQUENCE [LARGE SCALE GENOMIC DNA]</scope>
    <source>
        <strain evidence="2 3">DSM 27194</strain>
    </source>
</reference>
<gene>
    <name evidence="2" type="ORF">EHS24_003949</name>
</gene>
<feature type="compositionally biased region" description="Low complexity" evidence="1">
    <location>
        <begin position="1"/>
        <end position="26"/>
    </location>
</feature>
<dbReference type="Proteomes" id="UP000279236">
    <property type="component" value="Unassembled WGS sequence"/>
</dbReference>
<proteinExistence type="predicted"/>
<protein>
    <submittedName>
        <fullName evidence="2">Uncharacterized protein</fullName>
    </submittedName>
</protein>
<dbReference type="AlphaFoldDB" id="A0A427XDV3"/>
<dbReference type="PANTHER" id="PTHR40462">
    <property type="entry name" value="CHROMOSOME 1, WHOLE GENOME SHOTGUN SEQUENCE"/>
    <property type="match status" value="1"/>
</dbReference>
<comment type="caution">
    <text evidence="2">The sequence shown here is derived from an EMBL/GenBank/DDBJ whole genome shotgun (WGS) entry which is preliminary data.</text>
</comment>
<organism evidence="2 3">
    <name type="scientific">Apiotrichum porosum</name>
    <dbReference type="NCBI Taxonomy" id="105984"/>
    <lineage>
        <taxon>Eukaryota</taxon>
        <taxon>Fungi</taxon>
        <taxon>Dikarya</taxon>
        <taxon>Basidiomycota</taxon>
        <taxon>Agaricomycotina</taxon>
        <taxon>Tremellomycetes</taxon>
        <taxon>Trichosporonales</taxon>
        <taxon>Trichosporonaceae</taxon>
        <taxon>Apiotrichum</taxon>
    </lineage>
</organism>
<sequence>MDLLNNLAGQVGGNQNNNQQQQQQGGQQQGQSGGFNLGSTLQGLTGGGNMEDKLNSMGGGGAQGEADEDFLDKAQRGDAKTSTVPCAPYALHLAAVIGSRDDITHSSQLTLPAGVDLVQQYGMGGGQQSNETAAEQAKDEVISDMIRGKYKEATGSDFFVADKEKHFGNVGNSQQQ</sequence>
<evidence type="ECO:0000313" key="2">
    <source>
        <dbReference type="EMBL" id="RSH77008.1"/>
    </source>
</evidence>
<keyword evidence="3" id="KW-1185">Reference proteome</keyword>
<name>A0A427XDV3_9TREE</name>
<dbReference type="OrthoDB" id="3050608at2759"/>
<evidence type="ECO:0000313" key="3">
    <source>
        <dbReference type="Proteomes" id="UP000279236"/>
    </source>
</evidence>